<keyword evidence="3" id="KW-1185">Reference proteome</keyword>
<keyword evidence="1" id="KW-0472">Membrane</keyword>
<protein>
    <submittedName>
        <fullName evidence="2">Uncharacterized protein</fullName>
    </submittedName>
</protein>
<reference evidence="2 3" key="1">
    <citation type="submission" date="2019-01" db="EMBL/GenBank/DDBJ databases">
        <title>Sequencing of cultivated peanut Arachis hypogaea provides insights into genome evolution and oil improvement.</title>
        <authorList>
            <person name="Chen X."/>
        </authorList>
    </citation>
    <scope>NUCLEOTIDE SEQUENCE [LARGE SCALE GENOMIC DNA]</scope>
    <source>
        <strain evidence="3">cv. Fuhuasheng</strain>
        <tissue evidence="2">Leaves</tissue>
    </source>
</reference>
<evidence type="ECO:0000313" key="3">
    <source>
        <dbReference type="Proteomes" id="UP000289738"/>
    </source>
</evidence>
<name>A0A445D601_ARAHY</name>
<sequence>MSKHVFSINFFREWGDEPGECSYRTFFLERRNRDIMKRQRRQVLFSRIITAIGISLHNFPEGMAVFLRSVKGIQVGLNVALVIVLHNIPKVFLLYFTL</sequence>
<dbReference type="EMBL" id="SDMP01000005">
    <property type="protein sequence ID" value="RYR58551.1"/>
    <property type="molecule type" value="Genomic_DNA"/>
</dbReference>
<feature type="transmembrane region" description="Helical" evidence="1">
    <location>
        <begin position="43"/>
        <end position="60"/>
    </location>
</feature>
<gene>
    <name evidence="2" type="ORF">Ahy_A05g024376</name>
</gene>
<dbReference type="STRING" id="3818.A0A445D601"/>
<keyword evidence="1" id="KW-0812">Transmembrane</keyword>
<dbReference type="Proteomes" id="UP000289738">
    <property type="component" value="Chromosome A05"/>
</dbReference>
<evidence type="ECO:0000313" key="2">
    <source>
        <dbReference type="EMBL" id="RYR58551.1"/>
    </source>
</evidence>
<keyword evidence="1" id="KW-1133">Transmembrane helix</keyword>
<comment type="caution">
    <text evidence="2">The sequence shown here is derived from an EMBL/GenBank/DDBJ whole genome shotgun (WGS) entry which is preliminary data.</text>
</comment>
<proteinExistence type="predicted"/>
<organism evidence="2 3">
    <name type="scientific">Arachis hypogaea</name>
    <name type="common">Peanut</name>
    <dbReference type="NCBI Taxonomy" id="3818"/>
    <lineage>
        <taxon>Eukaryota</taxon>
        <taxon>Viridiplantae</taxon>
        <taxon>Streptophyta</taxon>
        <taxon>Embryophyta</taxon>
        <taxon>Tracheophyta</taxon>
        <taxon>Spermatophyta</taxon>
        <taxon>Magnoliopsida</taxon>
        <taxon>eudicotyledons</taxon>
        <taxon>Gunneridae</taxon>
        <taxon>Pentapetalae</taxon>
        <taxon>rosids</taxon>
        <taxon>fabids</taxon>
        <taxon>Fabales</taxon>
        <taxon>Fabaceae</taxon>
        <taxon>Papilionoideae</taxon>
        <taxon>50 kb inversion clade</taxon>
        <taxon>dalbergioids sensu lato</taxon>
        <taxon>Dalbergieae</taxon>
        <taxon>Pterocarpus clade</taxon>
        <taxon>Arachis</taxon>
    </lineage>
</organism>
<accession>A0A445D601</accession>
<feature type="transmembrane region" description="Helical" evidence="1">
    <location>
        <begin position="72"/>
        <end position="96"/>
    </location>
</feature>
<evidence type="ECO:0000256" key="1">
    <source>
        <dbReference type="SAM" id="Phobius"/>
    </source>
</evidence>
<dbReference type="AlphaFoldDB" id="A0A445D601"/>